<keyword evidence="7" id="KW-1185">Reference proteome</keyword>
<evidence type="ECO:0000256" key="1">
    <source>
        <dbReference type="ARBA" id="ARBA00004141"/>
    </source>
</evidence>
<accession>A0A364KTG2</accession>
<gene>
    <name evidence="6" type="ORF">BHQ10_002857</name>
</gene>
<evidence type="ECO:0000256" key="2">
    <source>
        <dbReference type="ARBA" id="ARBA00022692"/>
    </source>
</evidence>
<evidence type="ECO:0008006" key="8">
    <source>
        <dbReference type="Google" id="ProtNLM"/>
    </source>
</evidence>
<name>A0A364KTG2_TALAM</name>
<keyword evidence="4" id="KW-0472">Membrane</keyword>
<proteinExistence type="predicted"/>
<protein>
    <recommendedName>
        <fullName evidence="8">Major facilitator superfamily (MFS) profile domain-containing protein</fullName>
    </recommendedName>
</protein>
<feature type="region of interest" description="Disordered" evidence="5">
    <location>
        <begin position="163"/>
        <end position="185"/>
    </location>
</feature>
<evidence type="ECO:0000256" key="3">
    <source>
        <dbReference type="ARBA" id="ARBA00022989"/>
    </source>
</evidence>
<keyword evidence="3" id="KW-1133">Transmembrane helix</keyword>
<dbReference type="PANTHER" id="PTHR23501:SF153">
    <property type="entry name" value="AFLATOXIN EFFLUX PUMP, PUTATIVE-RELATED"/>
    <property type="match status" value="1"/>
</dbReference>
<dbReference type="RefSeq" id="XP_040731361.1">
    <property type="nucleotide sequence ID" value="XM_040875048.1"/>
</dbReference>
<dbReference type="Proteomes" id="UP000249363">
    <property type="component" value="Unassembled WGS sequence"/>
</dbReference>
<dbReference type="PANTHER" id="PTHR23501">
    <property type="entry name" value="MAJOR FACILITATOR SUPERFAMILY"/>
    <property type="match status" value="1"/>
</dbReference>
<evidence type="ECO:0000313" key="7">
    <source>
        <dbReference type="Proteomes" id="UP000249363"/>
    </source>
</evidence>
<reference evidence="6 7" key="1">
    <citation type="journal article" date="2017" name="Biotechnol. Biofuels">
        <title>Differential beta-glucosidase expression as a function of carbon source availability in Talaromyces amestolkiae: a genomic and proteomic approach.</title>
        <authorList>
            <person name="de Eugenio L.I."/>
            <person name="Mendez-Liter J.A."/>
            <person name="Nieto-Dominguez M."/>
            <person name="Alonso L."/>
            <person name="Gil-Munoz J."/>
            <person name="Barriuso J."/>
            <person name="Prieto A."/>
            <person name="Martinez M.J."/>
        </authorList>
    </citation>
    <scope>NUCLEOTIDE SEQUENCE [LARGE SCALE GENOMIC DNA]</scope>
    <source>
        <strain evidence="6 7">CIB</strain>
    </source>
</reference>
<dbReference type="OrthoDB" id="10021397at2759"/>
<dbReference type="GO" id="GO:0005886">
    <property type="term" value="C:plasma membrane"/>
    <property type="evidence" value="ECO:0007669"/>
    <property type="project" value="TreeGrafter"/>
</dbReference>
<dbReference type="GeneID" id="63792073"/>
<dbReference type="GO" id="GO:0022857">
    <property type="term" value="F:transmembrane transporter activity"/>
    <property type="evidence" value="ECO:0007669"/>
    <property type="project" value="TreeGrafter"/>
</dbReference>
<dbReference type="EMBL" id="MIKG01000004">
    <property type="protein sequence ID" value="RAO66845.1"/>
    <property type="molecule type" value="Genomic_DNA"/>
</dbReference>
<comment type="caution">
    <text evidence="6">The sequence shown here is derived from an EMBL/GenBank/DDBJ whole genome shotgun (WGS) entry which is preliminary data.</text>
</comment>
<keyword evidence="2" id="KW-0812">Transmembrane</keyword>
<comment type="subcellular location">
    <subcellularLocation>
        <location evidence="1">Membrane</location>
        <topology evidence="1">Multi-pass membrane protein</topology>
    </subcellularLocation>
</comment>
<evidence type="ECO:0000256" key="5">
    <source>
        <dbReference type="SAM" id="MobiDB-lite"/>
    </source>
</evidence>
<dbReference type="AlphaFoldDB" id="A0A364KTG2"/>
<sequence length="185" mass="19347">MGSCIMSIGAGLFTILRVGTDEGKLIGYQIILGFGQGFCFQAPNLAVQVVLSARDVPVGASLMVFAQLLGSTVFNSVGENILVNQLVQRLSDVPGFNRNLISSSGATSVLSALPQSDIEQALVAYNEALRMVFVVGLTLACLTVLGTATLEWKSILKRPNVEDQGGPKIEAAVDGTEKAAASETS</sequence>
<organism evidence="6 7">
    <name type="scientific">Talaromyces amestolkiae</name>
    <dbReference type="NCBI Taxonomy" id="1196081"/>
    <lineage>
        <taxon>Eukaryota</taxon>
        <taxon>Fungi</taxon>
        <taxon>Dikarya</taxon>
        <taxon>Ascomycota</taxon>
        <taxon>Pezizomycotina</taxon>
        <taxon>Eurotiomycetes</taxon>
        <taxon>Eurotiomycetidae</taxon>
        <taxon>Eurotiales</taxon>
        <taxon>Trichocomaceae</taxon>
        <taxon>Talaromyces</taxon>
        <taxon>Talaromyces sect. Talaromyces</taxon>
    </lineage>
</organism>
<evidence type="ECO:0000256" key="4">
    <source>
        <dbReference type="ARBA" id="ARBA00023136"/>
    </source>
</evidence>
<evidence type="ECO:0000313" key="6">
    <source>
        <dbReference type="EMBL" id="RAO66845.1"/>
    </source>
</evidence>